<evidence type="ECO:0000256" key="1">
    <source>
        <dbReference type="SAM" id="MobiDB-lite"/>
    </source>
</evidence>
<dbReference type="Proteomes" id="UP001237105">
    <property type="component" value="Unassembled WGS sequence"/>
</dbReference>
<feature type="transmembrane region" description="Helical" evidence="2">
    <location>
        <begin position="45"/>
        <end position="66"/>
    </location>
</feature>
<dbReference type="RefSeq" id="WP_282536952.1">
    <property type="nucleotide sequence ID" value="NZ_JASCIS010000021.1"/>
</dbReference>
<evidence type="ECO:0000256" key="2">
    <source>
        <dbReference type="SAM" id="Phobius"/>
    </source>
</evidence>
<keyword evidence="2" id="KW-0472">Membrane</keyword>
<proteinExistence type="predicted"/>
<keyword evidence="4" id="KW-1185">Reference proteome</keyword>
<reference evidence="3 4" key="1">
    <citation type="submission" date="2023-05" db="EMBL/GenBank/DDBJ databases">
        <title>Draft genome sequence of Streptomyces sp. B-S-A12 isolated from a cave soil in Thailand.</title>
        <authorList>
            <person name="Chamroensaksri N."/>
            <person name="Muangham S."/>
        </authorList>
    </citation>
    <scope>NUCLEOTIDE SEQUENCE [LARGE SCALE GENOMIC DNA]</scope>
    <source>
        <strain evidence="3 4">B-S-A12</strain>
    </source>
</reference>
<protein>
    <recommendedName>
        <fullName evidence="5">Integral membrane protein</fullName>
    </recommendedName>
</protein>
<gene>
    <name evidence="3" type="ORF">QIT00_21430</name>
</gene>
<feature type="transmembrane region" description="Helical" evidence="2">
    <location>
        <begin position="100"/>
        <end position="120"/>
    </location>
</feature>
<comment type="caution">
    <text evidence="3">The sequence shown here is derived from an EMBL/GenBank/DDBJ whole genome shotgun (WGS) entry which is preliminary data.</text>
</comment>
<sequence>MDIRGNSPQGQGPTPDQAELRAAFERQSQAGRARGRSLDARTSRWAGMIASVLLGLGAATMLVTRLSQGQPAGLWTALGAVCLLLTVVGCLLAKAGRTRWTVAALVIALALAQLGDMPALRPN</sequence>
<feature type="region of interest" description="Disordered" evidence="1">
    <location>
        <begin position="1"/>
        <end position="37"/>
    </location>
</feature>
<feature type="transmembrane region" description="Helical" evidence="2">
    <location>
        <begin position="72"/>
        <end position="93"/>
    </location>
</feature>
<keyword evidence="2" id="KW-1133">Transmembrane helix</keyword>
<feature type="compositionally biased region" description="Polar residues" evidence="1">
    <location>
        <begin position="1"/>
        <end position="14"/>
    </location>
</feature>
<name>A0ABT6T0E3_9ACTN</name>
<dbReference type="EMBL" id="JASCIS010000021">
    <property type="protein sequence ID" value="MDI3421085.1"/>
    <property type="molecule type" value="Genomic_DNA"/>
</dbReference>
<organism evidence="3 4">
    <name type="scientific">Streptomyces luteolus</name>
    <dbReference type="NCBI Taxonomy" id="3043615"/>
    <lineage>
        <taxon>Bacteria</taxon>
        <taxon>Bacillati</taxon>
        <taxon>Actinomycetota</taxon>
        <taxon>Actinomycetes</taxon>
        <taxon>Kitasatosporales</taxon>
        <taxon>Streptomycetaceae</taxon>
        <taxon>Streptomyces</taxon>
    </lineage>
</organism>
<evidence type="ECO:0000313" key="4">
    <source>
        <dbReference type="Proteomes" id="UP001237105"/>
    </source>
</evidence>
<evidence type="ECO:0008006" key="5">
    <source>
        <dbReference type="Google" id="ProtNLM"/>
    </source>
</evidence>
<keyword evidence="2" id="KW-0812">Transmembrane</keyword>
<evidence type="ECO:0000313" key="3">
    <source>
        <dbReference type="EMBL" id="MDI3421085.1"/>
    </source>
</evidence>
<accession>A0ABT6T0E3</accession>